<keyword evidence="2" id="KW-0812">Transmembrane</keyword>
<dbReference type="STRING" id="77097.SAMN04490369_1001134"/>
<dbReference type="Pfam" id="PF00378">
    <property type="entry name" value="ECH_1"/>
    <property type="match status" value="1"/>
</dbReference>
<dbReference type="GO" id="GO:0016853">
    <property type="term" value="F:isomerase activity"/>
    <property type="evidence" value="ECO:0007669"/>
    <property type="project" value="UniProtKB-KW"/>
</dbReference>
<dbReference type="EMBL" id="FODB01000001">
    <property type="protein sequence ID" value="SEN06070.1"/>
    <property type="molecule type" value="Genomic_DNA"/>
</dbReference>
<keyword evidence="2" id="KW-0472">Membrane</keyword>
<dbReference type="RefSeq" id="WP_089674496.1">
    <property type="nucleotide sequence ID" value="NZ_FODB01000001.1"/>
</dbReference>
<dbReference type="Proteomes" id="UP000199493">
    <property type="component" value="Unassembled WGS sequence"/>
</dbReference>
<protein>
    <submittedName>
        <fullName evidence="3">2-(1,2-epoxy-1,2-dihydrophenyl)acetyl-CoA isomerase</fullName>
    </submittedName>
</protein>
<dbReference type="Gene3D" id="1.10.12.10">
    <property type="entry name" value="Lyase 2-enoyl-coa Hydratase, Chain A, domain 2"/>
    <property type="match status" value="1"/>
</dbReference>
<dbReference type="PANTHER" id="PTHR43459">
    <property type="entry name" value="ENOYL-COA HYDRATASE"/>
    <property type="match status" value="1"/>
</dbReference>
<evidence type="ECO:0000313" key="3">
    <source>
        <dbReference type="EMBL" id="SEN06070.1"/>
    </source>
</evidence>
<dbReference type="AlphaFoldDB" id="A0A1H8DFM3"/>
<dbReference type="PANTHER" id="PTHR43459:SF1">
    <property type="entry name" value="EG:BACN32G11.4 PROTEIN"/>
    <property type="match status" value="1"/>
</dbReference>
<dbReference type="SUPFAM" id="SSF52096">
    <property type="entry name" value="ClpP/crotonase"/>
    <property type="match status" value="1"/>
</dbReference>
<reference evidence="3 4" key="1">
    <citation type="submission" date="2016-10" db="EMBL/GenBank/DDBJ databases">
        <authorList>
            <person name="de Groot N.N."/>
        </authorList>
    </citation>
    <scope>NUCLEOTIDE SEQUENCE [LARGE SCALE GENOMIC DNA]</scope>
    <source>
        <strain evidence="3 4">558</strain>
    </source>
</reference>
<gene>
    <name evidence="3" type="ORF">SAMN04490369_1001134</name>
</gene>
<evidence type="ECO:0000256" key="1">
    <source>
        <dbReference type="ARBA" id="ARBA00005254"/>
    </source>
</evidence>
<dbReference type="CDD" id="cd06558">
    <property type="entry name" value="crotonase-like"/>
    <property type="match status" value="1"/>
</dbReference>
<organism evidence="3 4">
    <name type="scientific">Vreelandella aquamarina</name>
    <dbReference type="NCBI Taxonomy" id="77097"/>
    <lineage>
        <taxon>Bacteria</taxon>
        <taxon>Pseudomonadati</taxon>
        <taxon>Pseudomonadota</taxon>
        <taxon>Gammaproteobacteria</taxon>
        <taxon>Oceanospirillales</taxon>
        <taxon>Halomonadaceae</taxon>
        <taxon>Vreelandella</taxon>
    </lineage>
</organism>
<evidence type="ECO:0000313" key="4">
    <source>
        <dbReference type="Proteomes" id="UP000199493"/>
    </source>
</evidence>
<dbReference type="InterPro" id="IPR029045">
    <property type="entry name" value="ClpP/crotonase-like_dom_sf"/>
</dbReference>
<dbReference type="InterPro" id="IPR014748">
    <property type="entry name" value="Enoyl-CoA_hydra_C"/>
</dbReference>
<keyword evidence="2" id="KW-1133">Transmembrane helix</keyword>
<dbReference type="Gene3D" id="3.90.226.10">
    <property type="entry name" value="2-enoyl-CoA Hydratase, Chain A, domain 1"/>
    <property type="match status" value="1"/>
</dbReference>
<evidence type="ECO:0000256" key="2">
    <source>
        <dbReference type="SAM" id="Phobius"/>
    </source>
</evidence>
<dbReference type="InterPro" id="IPR001753">
    <property type="entry name" value="Enoyl-CoA_hydra/iso"/>
</dbReference>
<name>A0A1H8DFM3_9GAMM</name>
<keyword evidence="3" id="KW-0413">Isomerase</keyword>
<comment type="similarity">
    <text evidence="1">Belongs to the enoyl-CoA hydratase/isomerase family.</text>
</comment>
<sequence>MHSEETSLVRVETTEGGIAEVTIARPAVRNALNEPTALALNDTLATVAADPQVRCVILSGEGSAFCAGADLAEFEKASTQPASQRLATLFLPALRSMMTMEKPVIAAVSGAAAGIGVSYVLASDMVVMGRSAYLKLAFINIGLIPDGGACWHLVRKLGHAQAFEMAALATPMDAERCVALGLANRAVEDDQVLAEARAMAQALVAQSPQALGATKRAMRQSANLSLDDTLTLEGALQDECKATDDFHARVAAFRQRRRN</sequence>
<accession>A0A1H8DFM3</accession>
<feature type="transmembrane region" description="Helical" evidence="2">
    <location>
        <begin position="104"/>
        <end position="121"/>
    </location>
</feature>
<proteinExistence type="inferred from homology"/>